<dbReference type="Pfam" id="PF00534">
    <property type="entry name" value="Glycos_transf_1"/>
    <property type="match status" value="1"/>
</dbReference>
<evidence type="ECO:0000259" key="2">
    <source>
        <dbReference type="Pfam" id="PF13439"/>
    </source>
</evidence>
<sequence>MGESKTMKRIRVLHSELNGELGGIESFLYNVYRFIDKEKVEFDFLTISDTPAYGDKFKKMGSTVYKVPKHINFLGYYFAIDKILREGNYDIVHIHKNSAIDILILKVLQRFPNIKVVVHSHNTFPSVGGKLEKLHKFNRKYLYDNADYRLACSDNAGKWMYGNGAFEIIKNGIDTKGFRFCTEYGEEIRAMYGIPMNAFVIGHVGRFTNQKNHSKLIDIFAAIKERKSDAYLLLLGGGELQDTIKSKVEKLNLCDSVIFCGVRTDVNKYLCAMDAFVFPSTWEGLGIVAIEAQASGLECYLSRELPKEVEVTDAVTWFDVSENENAIANMIDLTKVPEETRYIRNREVAENGYDMQETANRLMKIYLSLIGE</sequence>
<evidence type="ECO:0000313" key="3">
    <source>
        <dbReference type="EMBL" id="MSC79464.1"/>
    </source>
</evidence>
<dbReference type="SUPFAM" id="SSF53756">
    <property type="entry name" value="UDP-Glycosyltransferase/glycogen phosphorylase"/>
    <property type="match status" value="1"/>
</dbReference>
<dbReference type="EMBL" id="PRLF01000001">
    <property type="protein sequence ID" value="RAW67385.1"/>
    <property type="molecule type" value="Genomic_DNA"/>
</dbReference>
<protein>
    <submittedName>
        <fullName evidence="3 5">Glycosyltransferase</fullName>
    </submittedName>
</protein>
<name>A0A329UX70_9FIRM</name>
<dbReference type="EMBL" id="WKQE01000001">
    <property type="protein sequence ID" value="MSC79464.1"/>
    <property type="molecule type" value="Genomic_DNA"/>
</dbReference>
<comment type="caution">
    <text evidence="4">The sequence shown here is derived from an EMBL/GenBank/DDBJ whole genome shotgun (WGS) entry which is preliminary data.</text>
</comment>
<gene>
    <name evidence="4" type="ORF">C4N21_01535</name>
    <name evidence="5" type="ORF">DWZ04_01900</name>
    <name evidence="3" type="ORF">GKD85_01245</name>
</gene>
<dbReference type="AlphaFoldDB" id="A0A329UX70"/>
<dbReference type="Pfam" id="PF13439">
    <property type="entry name" value="Glyco_transf_4"/>
    <property type="match status" value="1"/>
</dbReference>
<evidence type="ECO:0000313" key="5">
    <source>
        <dbReference type="EMBL" id="RGC02633.1"/>
    </source>
</evidence>
<dbReference type="RefSeq" id="WP_112120820.1">
    <property type="nucleotide sequence ID" value="NZ_JAKNFQ010000001.1"/>
</dbReference>
<dbReference type="Proteomes" id="UP000260783">
    <property type="component" value="Unassembled WGS sequence"/>
</dbReference>
<dbReference type="GO" id="GO:0016757">
    <property type="term" value="F:glycosyltransferase activity"/>
    <property type="evidence" value="ECO:0007669"/>
    <property type="project" value="InterPro"/>
</dbReference>
<organism evidence="4 6">
    <name type="scientific">Faecalibacterium prausnitzii</name>
    <dbReference type="NCBI Taxonomy" id="853"/>
    <lineage>
        <taxon>Bacteria</taxon>
        <taxon>Bacillati</taxon>
        <taxon>Bacillota</taxon>
        <taxon>Clostridia</taxon>
        <taxon>Eubacteriales</taxon>
        <taxon>Oscillospiraceae</taxon>
        <taxon>Faecalibacterium</taxon>
    </lineage>
</organism>
<evidence type="ECO:0000259" key="1">
    <source>
        <dbReference type="Pfam" id="PF00534"/>
    </source>
</evidence>
<dbReference type="Gene3D" id="3.40.50.2000">
    <property type="entry name" value="Glycogen Phosphorylase B"/>
    <property type="match status" value="2"/>
</dbReference>
<reference evidence="5 7" key="2">
    <citation type="submission" date="2018-08" db="EMBL/GenBank/DDBJ databases">
        <title>A genome reference for cultivated species of the human gut microbiota.</title>
        <authorList>
            <person name="Zou Y."/>
            <person name="Xue W."/>
            <person name="Luo G."/>
        </authorList>
    </citation>
    <scope>NUCLEOTIDE SEQUENCE [LARGE SCALE GENOMIC DNA]</scope>
    <source>
        <strain evidence="5 7">AF29-11BH</strain>
    </source>
</reference>
<dbReference type="InterPro" id="IPR001296">
    <property type="entry name" value="Glyco_trans_1"/>
</dbReference>
<dbReference type="PANTHER" id="PTHR45947">
    <property type="entry name" value="SULFOQUINOVOSYL TRANSFERASE SQD2"/>
    <property type="match status" value="1"/>
</dbReference>
<reference evidence="3 8" key="3">
    <citation type="journal article" date="2019" name="Nat. Med.">
        <title>A library of human gut bacterial isolates paired with longitudinal multiomics data enables mechanistic microbiome research.</title>
        <authorList>
            <person name="Poyet M."/>
            <person name="Groussin M."/>
            <person name="Gibbons S.M."/>
            <person name="Avila-Pacheco J."/>
            <person name="Jiang X."/>
            <person name="Kearney S.M."/>
            <person name="Perrotta A.R."/>
            <person name="Berdy B."/>
            <person name="Zhao S."/>
            <person name="Lieberman T.D."/>
            <person name="Swanson P.K."/>
            <person name="Smith M."/>
            <person name="Roesemann S."/>
            <person name="Alexander J.E."/>
            <person name="Rich S.A."/>
            <person name="Livny J."/>
            <person name="Vlamakis H."/>
            <person name="Clish C."/>
            <person name="Bullock K."/>
            <person name="Deik A."/>
            <person name="Scott J."/>
            <person name="Pierce K.A."/>
            <person name="Xavier R.J."/>
            <person name="Alm E.J."/>
        </authorList>
    </citation>
    <scope>NUCLEOTIDE SEQUENCE [LARGE SCALE GENOMIC DNA]</scope>
    <source>
        <strain evidence="3 8">BIOML-B9</strain>
    </source>
</reference>
<feature type="domain" description="Glycosyltransferase subfamily 4-like N-terminal" evidence="2">
    <location>
        <begin position="22"/>
        <end position="175"/>
    </location>
</feature>
<keyword evidence="3" id="KW-0808">Transferase</keyword>
<accession>A0A329UX70</accession>
<feature type="domain" description="Glycosyl transferase family 1" evidence="1">
    <location>
        <begin position="186"/>
        <end position="338"/>
    </location>
</feature>
<dbReference type="InterPro" id="IPR028098">
    <property type="entry name" value="Glyco_trans_4-like_N"/>
</dbReference>
<proteinExistence type="predicted"/>
<reference evidence="4 6" key="1">
    <citation type="submission" date="2018-02" db="EMBL/GenBank/DDBJ databases">
        <title>Complete genome sequencing of Faecalibacterium prausnitzii strains isolated from the human gut.</title>
        <authorList>
            <person name="Fitzgerald B.C."/>
            <person name="Shkoporov A.N."/>
            <person name="Ross P.R."/>
            <person name="Hill C."/>
        </authorList>
    </citation>
    <scope>NUCLEOTIDE SEQUENCE [LARGE SCALE GENOMIC DNA]</scope>
    <source>
        <strain evidence="4 6">APC924/119</strain>
    </source>
</reference>
<dbReference type="Proteomes" id="UP000250550">
    <property type="component" value="Unassembled WGS sequence"/>
</dbReference>
<evidence type="ECO:0000313" key="8">
    <source>
        <dbReference type="Proteomes" id="UP000477010"/>
    </source>
</evidence>
<evidence type="ECO:0000313" key="6">
    <source>
        <dbReference type="Proteomes" id="UP000250550"/>
    </source>
</evidence>
<dbReference type="InterPro" id="IPR050194">
    <property type="entry name" value="Glycosyltransferase_grp1"/>
</dbReference>
<evidence type="ECO:0000313" key="4">
    <source>
        <dbReference type="EMBL" id="RAW67385.1"/>
    </source>
</evidence>
<dbReference type="Proteomes" id="UP000477010">
    <property type="component" value="Unassembled WGS sequence"/>
</dbReference>
<dbReference type="EMBL" id="QVEW01000001">
    <property type="protein sequence ID" value="RGC02633.1"/>
    <property type="molecule type" value="Genomic_DNA"/>
</dbReference>
<dbReference type="PANTHER" id="PTHR45947:SF3">
    <property type="entry name" value="SULFOQUINOVOSYL TRANSFERASE SQD2"/>
    <property type="match status" value="1"/>
</dbReference>
<evidence type="ECO:0000313" key="7">
    <source>
        <dbReference type="Proteomes" id="UP000260783"/>
    </source>
</evidence>